<evidence type="ECO:0000313" key="2">
    <source>
        <dbReference type="Proteomes" id="UP000198982"/>
    </source>
</evidence>
<dbReference type="CDD" id="cd04745">
    <property type="entry name" value="LbH_paaY_like"/>
    <property type="match status" value="1"/>
</dbReference>
<dbReference type="EMBL" id="FNTJ01000001">
    <property type="protein sequence ID" value="SEB97466.1"/>
    <property type="molecule type" value="Genomic_DNA"/>
</dbReference>
<gene>
    <name evidence="1" type="ORF">SAMN05216178_2966</name>
</gene>
<protein>
    <submittedName>
        <fullName evidence="1">Phenylacetic acid degradation protein</fullName>
    </submittedName>
</protein>
<dbReference type="RefSeq" id="WP_092314682.1">
    <property type="nucleotide sequence ID" value="NZ_FNTJ01000001.1"/>
</dbReference>
<proteinExistence type="predicted"/>
<dbReference type="PANTHER" id="PTHR13061">
    <property type="entry name" value="DYNACTIN SUBUNIT P25"/>
    <property type="match status" value="1"/>
</dbReference>
<dbReference type="Proteomes" id="UP000198982">
    <property type="component" value="Unassembled WGS sequence"/>
</dbReference>
<organism evidence="1 2">
    <name type="scientific">Pseudomonas saponiphila</name>
    <dbReference type="NCBI Taxonomy" id="556534"/>
    <lineage>
        <taxon>Bacteria</taxon>
        <taxon>Pseudomonadati</taxon>
        <taxon>Pseudomonadota</taxon>
        <taxon>Gammaproteobacteria</taxon>
        <taxon>Pseudomonadales</taxon>
        <taxon>Pseudomonadaceae</taxon>
        <taxon>Pseudomonas</taxon>
    </lineage>
</organism>
<dbReference type="AlphaFoldDB" id="A0A1H4NQD8"/>
<dbReference type="NCBIfam" id="TIGR02287">
    <property type="entry name" value="PaaY"/>
    <property type="match status" value="1"/>
</dbReference>
<dbReference type="PANTHER" id="PTHR13061:SF29">
    <property type="entry name" value="GAMMA CARBONIC ANHYDRASE-LIKE 1, MITOCHONDRIAL-RELATED"/>
    <property type="match status" value="1"/>
</dbReference>
<dbReference type="InterPro" id="IPR011004">
    <property type="entry name" value="Trimer_LpxA-like_sf"/>
</dbReference>
<dbReference type="InterPro" id="IPR011974">
    <property type="entry name" value="PaaY"/>
</dbReference>
<keyword evidence="2" id="KW-1185">Reference proteome</keyword>
<name>A0A1H4NQD8_9PSED</name>
<dbReference type="InterPro" id="IPR050484">
    <property type="entry name" value="Transf_Hexapept/Carb_Anhydrase"/>
</dbReference>
<reference evidence="2" key="1">
    <citation type="submission" date="2016-10" db="EMBL/GenBank/DDBJ databases">
        <authorList>
            <person name="Varghese N."/>
            <person name="Submissions S."/>
        </authorList>
    </citation>
    <scope>NUCLEOTIDE SEQUENCE [LARGE SCALE GENOMIC DNA]</scope>
    <source>
        <strain evidence="2">DSM 9751</strain>
    </source>
</reference>
<dbReference type="SUPFAM" id="SSF51161">
    <property type="entry name" value="Trimeric LpxA-like enzymes"/>
    <property type="match status" value="1"/>
</dbReference>
<evidence type="ECO:0000313" key="1">
    <source>
        <dbReference type="EMBL" id="SEB97466.1"/>
    </source>
</evidence>
<accession>A0A1H4NQD8</accession>
<sequence>MTCYSLDGLTPVVDPSAYVHPSAVLIGDVIVGPHCYVGPLASLRGDFGRIILEEGANLQDTCVMHGFPESDTVVERNGHIGHGAVLHGCRIGADALVGMNAVVMDNAVIAARSFVSAAAFVKAGFVCEPQSLVMGAPARVTRTLSDQEVAWKQAGTREYQHLTRRCLAQMQVCEPLPQVEPDRPRFAGSQVRPKHSL</sequence>
<dbReference type="Gene3D" id="2.160.10.10">
    <property type="entry name" value="Hexapeptide repeat proteins"/>
    <property type="match status" value="1"/>
</dbReference>